<feature type="compositionally biased region" description="Polar residues" evidence="1">
    <location>
        <begin position="56"/>
        <end position="65"/>
    </location>
</feature>
<name>A0A0D6LU73_9BILA</name>
<protein>
    <submittedName>
        <fullName evidence="2">Uncharacterized protein</fullName>
    </submittedName>
</protein>
<sequence length="95" mass="10605">MDHWLRRRGFASLKKLEERLADKSAKPMKLVSDNPSFSFEAIIDPEDKWGVEDKLSQINPDQPTATAGELRQPGLPNGVPREEHGGSACHGKNLR</sequence>
<reference evidence="2 3" key="1">
    <citation type="submission" date="2013-05" db="EMBL/GenBank/DDBJ databases">
        <title>Draft genome of the parasitic nematode Anyclostoma ceylanicum.</title>
        <authorList>
            <person name="Mitreva M."/>
        </authorList>
    </citation>
    <scope>NUCLEOTIDE SEQUENCE [LARGE SCALE GENOMIC DNA]</scope>
</reference>
<evidence type="ECO:0000256" key="1">
    <source>
        <dbReference type="SAM" id="MobiDB-lite"/>
    </source>
</evidence>
<organism evidence="2 3">
    <name type="scientific">Ancylostoma ceylanicum</name>
    <dbReference type="NCBI Taxonomy" id="53326"/>
    <lineage>
        <taxon>Eukaryota</taxon>
        <taxon>Metazoa</taxon>
        <taxon>Ecdysozoa</taxon>
        <taxon>Nematoda</taxon>
        <taxon>Chromadorea</taxon>
        <taxon>Rhabditida</taxon>
        <taxon>Rhabditina</taxon>
        <taxon>Rhabditomorpha</taxon>
        <taxon>Strongyloidea</taxon>
        <taxon>Ancylostomatidae</taxon>
        <taxon>Ancylostomatinae</taxon>
        <taxon>Ancylostoma</taxon>
    </lineage>
</organism>
<evidence type="ECO:0000313" key="2">
    <source>
        <dbReference type="EMBL" id="EPB75615.1"/>
    </source>
</evidence>
<proteinExistence type="predicted"/>
<keyword evidence="3" id="KW-1185">Reference proteome</keyword>
<gene>
    <name evidence="2" type="ORF">ANCCEY_05304</name>
</gene>
<accession>A0A0D6LU73</accession>
<feature type="region of interest" description="Disordered" evidence="1">
    <location>
        <begin position="56"/>
        <end position="95"/>
    </location>
</feature>
<evidence type="ECO:0000313" key="3">
    <source>
        <dbReference type="Proteomes" id="UP000054495"/>
    </source>
</evidence>
<dbReference type="EMBL" id="KE124894">
    <property type="protein sequence ID" value="EPB75615.1"/>
    <property type="molecule type" value="Genomic_DNA"/>
</dbReference>
<dbReference type="Proteomes" id="UP000054495">
    <property type="component" value="Unassembled WGS sequence"/>
</dbReference>
<dbReference type="AlphaFoldDB" id="A0A0D6LU73"/>